<name>A0A7J8LAQ7_9ROSI</name>
<dbReference type="Proteomes" id="UP000593572">
    <property type="component" value="Unassembled WGS sequence"/>
</dbReference>
<comment type="caution">
    <text evidence="1">The sequence shown here is derived from an EMBL/GenBank/DDBJ whole genome shotgun (WGS) entry which is preliminary data.</text>
</comment>
<organism evidence="1 2">
    <name type="scientific">Gossypium lobatum</name>
    <dbReference type="NCBI Taxonomy" id="34289"/>
    <lineage>
        <taxon>Eukaryota</taxon>
        <taxon>Viridiplantae</taxon>
        <taxon>Streptophyta</taxon>
        <taxon>Embryophyta</taxon>
        <taxon>Tracheophyta</taxon>
        <taxon>Spermatophyta</taxon>
        <taxon>Magnoliopsida</taxon>
        <taxon>eudicotyledons</taxon>
        <taxon>Gunneridae</taxon>
        <taxon>Pentapetalae</taxon>
        <taxon>rosids</taxon>
        <taxon>malvids</taxon>
        <taxon>Malvales</taxon>
        <taxon>Malvaceae</taxon>
        <taxon>Malvoideae</taxon>
        <taxon>Gossypium</taxon>
    </lineage>
</organism>
<dbReference type="AlphaFoldDB" id="A0A7J8LAQ7"/>
<dbReference type="EMBL" id="JABEZX010000001">
    <property type="protein sequence ID" value="MBA0549521.1"/>
    <property type="molecule type" value="Genomic_DNA"/>
</dbReference>
<keyword evidence="2" id="KW-1185">Reference proteome</keyword>
<sequence>MIQIDSLEVVMTIQETENQEADRLAKMAHSRSQGLRMFGRPHLES</sequence>
<accession>A0A7J8LAQ7</accession>
<proteinExistence type="predicted"/>
<gene>
    <name evidence="1" type="ORF">Golob_020546</name>
</gene>
<evidence type="ECO:0000313" key="1">
    <source>
        <dbReference type="EMBL" id="MBA0549521.1"/>
    </source>
</evidence>
<evidence type="ECO:0000313" key="2">
    <source>
        <dbReference type="Proteomes" id="UP000593572"/>
    </source>
</evidence>
<reference evidence="1 2" key="1">
    <citation type="journal article" date="2019" name="Genome Biol. Evol.">
        <title>Insights into the evolution of the New World diploid cottons (Gossypium, subgenus Houzingenia) based on genome sequencing.</title>
        <authorList>
            <person name="Grover C.E."/>
            <person name="Arick M.A. 2nd"/>
            <person name="Thrash A."/>
            <person name="Conover J.L."/>
            <person name="Sanders W.S."/>
            <person name="Peterson D.G."/>
            <person name="Frelichowski J.E."/>
            <person name="Scheffler J.A."/>
            <person name="Scheffler B.E."/>
            <person name="Wendel J.F."/>
        </authorList>
    </citation>
    <scope>NUCLEOTIDE SEQUENCE [LARGE SCALE GENOMIC DNA]</scope>
    <source>
        <strain evidence="1">157</strain>
        <tissue evidence="1">Leaf</tissue>
    </source>
</reference>
<protein>
    <submittedName>
        <fullName evidence="1">Uncharacterized protein</fullName>
    </submittedName>
</protein>